<organism evidence="1 2">
    <name type="scientific">Gluconobacter oxydans</name>
    <name type="common">Gluconobacter suboxydans</name>
    <dbReference type="NCBI Taxonomy" id="442"/>
    <lineage>
        <taxon>Bacteria</taxon>
        <taxon>Pseudomonadati</taxon>
        <taxon>Pseudomonadota</taxon>
        <taxon>Alphaproteobacteria</taxon>
        <taxon>Acetobacterales</taxon>
        <taxon>Acetobacteraceae</taxon>
        <taxon>Gluconobacter</taxon>
    </lineage>
</organism>
<reference evidence="1 2" key="1">
    <citation type="submission" date="2015-06" db="EMBL/GenBank/DDBJ databases">
        <title>Improved classification and identification of acetic acid bacteria using matrix-assisted laser desorption/ionization time-of-flight mass spectrometry; Gluconobacter nephelii and Gluconobacter uchimurae are later heterotypic synonyms of Gluconobacter japonicus and Gluconobacter oxydans, respectively.</title>
        <authorList>
            <person name="Li L."/>
            <person name="Cleenwerck I."/>
            <person name="De Vuyst L."/>
            <person name="Vandamme P."/>
        </authorList>
    </citation>
    <scope>NUCLEOTIDE SEQUENCE [LARGE SCALE GENOMIC DNA]</scope>
    <source>
        <strain evidence="1 2">LMG 1676</strain>
    </source>
</reference>
<dbReference type="Proteomes" id="UP000075655">
    <property type="component" value="Unassembled WGS sequence"/>
</dbReference>
<dbReference type="EMBL" id="LHZG01000171">
    <property type="protein sequence ID" value="KXV18206.1"/>
    <property type="molecule type" value="Genomic_DNA"/>
</dbReference>
<sequence>MVEGTYRHCFESASRAAGRALSEDELFDLFNSSQRRMDRLVREGLSPQEAAQRAGQELGGEHRLAAIIEERSRKINVIKRAAILDRVIDGDEFRSLEGLLAGAETTNRSAALSVSAQAHGRIAQVMGPLLTDLEKAGLLDALKRRDEKFDADVAREMWRLDEPDRWPSTGNSHAAEAARILHEHQDSVRLMQNKEGAWIGKADHYITRQSHDMWKVRGSGDAAAYEDWKNTILPELDEKTFDNLDEGTSIEAYLRATWQALASGVHESANGTDWLSGFKGPANIAKRVSQNRSLIFKDADGWLRYNAKFGQGHIIDSVMTGMERGARNAAVMSEMGTNPITMFNDIVDRKISAAKERDDFKMVDKLRTLRDGNLLGVVTGQSMQPASKTIAQIGAYMRTWQQVTKLGGVMISSLPDIAVTASVARHNGVPLLEAYWKEIQSLAPNWASHGARNKRQVAQMLGVGIQGHLGAIMNRFAAEDAPLGRMTRMVNGFHKWNGLQYWTDSLSEGLGLMLSHNLGRNAERPFEKLHPKLQESLRRYGMEAPEWDAVRQIAQEAADGAVHILPAETRKLSDAAVAGLMKDGMTADDVRRDLENKLSTYITDQVREGMTEPDPRTQAMVRGSYAAMDRVNPVLGQAMRMFMQFKTFPLTHIRRVWGREVQRSGSDVAGIVHLIAATTVLGYAAMSLKAMLVGKEPRNPADWRTVMAAMQQGGGAGIYGDFLFGEQSRMGNSFLETLAGPTFSDLSKWAKLYNNTRDTALQSGDAPKASAYLAAIVQQASGQIPGGNIFYANAALKYLLFYRLQEMINPGYLHRFEHNVEKNTGQTFFFRPSWSPYKEAGLVE</sequence>
<protein>
    <submittedName>
        <fullName evidence="1">Uncharacterized protein</fullName>
    </submittedName>
</protein>
<comment type="caution">
    <text evidence="1">The sequence shown here is derived from an EMBL/GenBank/DDBJ whole genome shotgun (WGS) entry which is preliminary data.</text>
</comment>
<dbReference type="PATRIC" id="fig|442.8.peg.1682"/>
<dbReference type="RefSeq" id="WP_062501756.1">
    <property type="nucleotide sequence ID" value="NZ_LHZG01000171.1"/>
</dbReference>
<evidence type="ECO:0000313" key="1">
    <source>
        <dbReference type="EMBL" id="KXV18206.1"/>
    </source>
</evidence>
<gene>
    <name evidence="1" type="ORF">AD934_08960</name>
</gene>
<dbReference type="AlphaFoldDB" id="A0A149RUX4"/>
<name>A0A149RUX4_GLUOY</name>
<accession>A0A149RUX4</accession>
<evidence type="ECO:0000313" key="2">
    <source>
        <dbReference type="Proteomes" id="UP000075655"/>
    </source>
</evidence>
<proteinExistence type="predicted"/>